<reference evidence="10 11" key="1">
    <citation type="journal article" date="2020" name="bioRxiv">
        <title>Metabolic contributions of an alphaproteobacterial endosymbiont in the apicomplexan Cardiosporidium cionae.</title>
        <authorList>
            <person name="Hunter E.S."/>
            <person name="Paight C.J."/>
            <person name="Lane C.E."/>
        </authorList>
    </citation>
    <scope>NUCLEOTIDE SEQUENCE [LARGE SCALE GENOMIC DNA]</scope>
    <source>
        <strain evidence="10">ESH_2018</strain>
    </source>
</reference>
<feature type="domain" description="Peptidase M13 N-terminal" evidence="9">
    <location>
        <begin position="162"/>
        <end position="291"/>
    </location>
</feature>
<evidence type="ECO:0000313" key="11">
    <source>
        <dbReference type="Proteomes" id="UP000823046"/>
    </source>
</evidence>
<evidence type="ECO:0000256" key="1">
    <source>
        <dbReference type="ARBA" id="ARBA00001947"/>
    </source>
</evidence>
<evidence type="ECO:0000256" key="5">
    <source>
        <dbReference type="ARBA" id="ARBA00022833"/>
    </source>
</evidence>
<feature type="domain" description="Peptidase M13 C-terminal" evidence="8">
    <location>
        <begin position="570"/>
        <end position="793"/>
    </location>
</feature>
<keyword evidence="3" id="KW-0479">Metal-binding</keyword>
<keyword evidence="4" id="KW-0378">Hydrolase</keyword>
<sequence>MELPRDTHRREDSTAVFLRSAGPFSARESNVQSAPFDGIHNHEILSEHRGAAVDSLELEAPNKSARMPLFGNGKGKSYGRRLSPSVLSLVVFGVLILLLAGGGLIYLALNQGSCVTPNLNRGKNGFSTYGGNLGKDIPCMSAYCAGLAGRRLSNMSPKGNSCNKWYPYACGGFIANNDIPAGAYSLSAFSVAAEQVNRDIMDTYKNETTVNTYVDLEDALYHACLDKEGRLSSGERELKEYINSVTNMLNLSAQEIKNLNLSTQGKAAFLGSLQNLGINLFIQVEYSIDFSKVNPPFVLAFRSFFGAFDPTISALSTFDTIFGINSSDIYARLSNLTKTYDLLNSTVFNSELQSVSNLPGFASFKNASSPLKNSNVTESTLVFASASYFQAVLDTDLAVLIDAARIAVIKAFAFTLSDDHQMSVFGRVKFANDPASCTKNIQPLTEVRYFHRAVDTERVENVHELVLDLKDAFREKIKKYTWMDNSTRSNALDKINGLTPRVGYPKWMNSTASITKQFLDQLGPLVAYQNASFAERVGVLGANVIRYSFSKVGKTKLQVDEWSFPIYEVNAYYDPVYNEIVVPYAIMTYPFVEPLKGGSEIEKAISSAFMIAGIGSVLGHELTHGFDNNGAKWAANGTFTPWMSNHSKKTFDAAVSCIEKQYSTYNVTVEELNHGYYDNIVIPLNGTLEAGENIADNGGVALAYSVLKKRISKPMLNFSALSGFSLNLRELFFVAYGQNFCSLYDPRMLLGLLHDPHAPGKWRSEGPLRNNVDFAETFQCKDNSVMSPKKRCVVW</sequence>
<comment type="caution">
    <text evidence="10">The sequence shown here is derived from an EMBL/GenBank/DDBJ whole genome shotgun (WGS) entry which is preliminary data.</text>
</comment>
<evidence type="ECO:0000256" key="7">
    <source>
        <dbReference type="SAM" id="Phobius"/>
    </source>
</evidence>
<keyword evidence="2" id="KW-0645">Protease</keyword>
<dbReference type="CDD" id="cd08662">
    <property type="entry name" value="M13"/>
    <property type="match status" value="1"/>
</dbReference>
<keyword evidence="7" id="KW-0812">Transmembrane</keyword>
<protein>
    <submittedName>
        <fullName evidence="10">Peptidase family M13 protein</fullName>
    </submittedName>
</protein>
<evidence type="ECO:0000259" key="9">
    <source>
        <dbReference type="Pfam" id="PF05649"/>
    </source>
</evidence>
<dbReference type="Gene3D" id="3.40.390.10">
    <property type="entry name" value="Collagenase (Catalytic Domain)"/>
    <property type="match status" value="2"/>
</dbReference>
<proteinExistence type="predicted"/>
<dbReference type="Pfam" id="PF05649">
    <property type="entry name" value="Peptidase_M13_N"/>
    <property type="match status" value="2"/>
</dbReference>
<dbReference type="Pfam" id="PF01431">
    <property type="entry name" value="Peptidase_M13"/>
    <property type="match status" value="1"/>
</dbReference>
<dbReference type="InterPro" id="IPR018497">
    <property type="entry name" value="Peptidase_M13_C"/>
</dbReference>
<dbReference type="PRINTS" id="PR00786">
    <property type="entry name" value="NEPRILYSIN"/>
</dbReference>
<dbReference type="PANTHER" id="PTHR11733">
    <property type="entry name" value="ZINC METALLOPROTEASE FAMILY M13 NEPRILYSIN-RELATED"/>
    <property type="match status" value="1"/>
</dbReference>
<dbReference type="PANTHER" id="PTHR11733:SF222">
    <property type="entry name" value="IP12942P"/>
    <property type="match status" value="1"/>
</dbReference>
<feature type="domain" description="Peptidase M13 N-terminal" evidence="9">
    <location>
        <begin position="351"/>
        <end position="505"/>
    </location>
</feature>
<keyword evidence="7" id="KW-1133">Transmembrane helix</keyword>
<dbReference type="SUPFAM" id="SSF55486">
    <property type="entry name" value="Metalloproteases ('zincins'), catalytic domain"/>
    <property type="match status" value="1"/>
</dbReference>
<evidence type="ECO:0000256" key="4">
    <source>
        <dbReference type="ARBA" id="ARBA00022801"/>
    </source>
</evidence>
<keyword evidence="5" id="KW-0862">Zinc</keyword>
<dbReference type="InterPro" id="IPR000718">
    <property type="entry name" value="Peptidase_M13"/>
</dbReference>
<evidence type="ECO:0000256" key="3">
    <source>
        <dbReference type="ARBA" id="ARBA00022723"/>
    </source>
</evidence>
<keyword evidence="6" id="KW-0482">Metalloprotease</keyword>
<comment type="cofactor">
    <cofactor evidence="1">
        <name>Zn(2+)</name>
        <dbReference type="ChEBI" id="CHEBI:29105"/>
    </cofactor>
</comment>
<name>A0ABQ7J8P1_9APIC</name>
<dbReference type="Proteomes" id="UP000823046">
    <property type="component" value="Unassembled WGS sequence"/>
</dbReference>
<dbReference type="InterPro" id="IPR008753">
    <property type="entry name" value="Peptidase_M13_N"/>
</dbReference>
<keyword evidence="11" id="KW-1185">Reference proteome</keyword>
<dbReference type="PROSITE" id="PS51885">
    <property type="entry name" value="NEPRILYSIN"/>
    <property type="match status" value="1"/>
</dbReference>
<dbReference type="EMBL" id="JADAQX010000414">
    <property type="protein sequence ID" value="KAF8820338.1"/>
    <property type="molecule type" value="Genomic_DNA"/>
</dbReference>
<organism evidence="10 11">
    <name type="scientific">Cardiosporidium cionae</name>
    <dbReference type="NCBI Taxonomy" id="476202"/>
    <lineage>
        <taxon>Eukaryota</taxon>
        <taxon>Sar</taxon>
        <taxon>Alveolata</taxon>
        <taxon>Apicomplexa</taxon>
        <taxon>Aconoidasida</taxon>
        <taxon>Nephromycida</taxon>
        <taxon>Cardiosporidium</taxon>
    </lineage>
</organism>
<dbReference type="Gene3D" id="1.10.1380.10">
    <property type="entry name" value="Neutral endopeptidase , domain2"/>
    <property type="match status" value="2"/>
</dbReference>
<evidence type="ECO:0000313" key="10">
    <source>
        <dbReference type="EMBL" id="KAF8820338.1"/>
    </source>
</evidence>
<dbReference type="InterPro" id="IPR024079">
    <property type="entry name" value="MetalloPept_cat_dom_sf"/>
</dbReference>
<dbReference type="InterPro" id="IPR042089">
    <property type="entry name" value="Peptidase_M13_dom_2"/>
</dbReference>
<gene>
    <name evidence="10" type="ORF">IE077_000517</name>
</gene>
<evidence type="ECO:0000259" key="8">
    <source>
        <dbReference type="Pfam" id="PF01431"/>
    </source>
</evidence>
<evidence type="ECO:0000256" key="6">
    <source>
        <dbReference type="ARBA" id="ARBA00023049"/>
    </source>
</evidence>
<accession>A0ABQ7J8P1</accession>
<evidence type="ECO:0000256" key="2">
    <source>
        <dbReference type="ARBA" id="ARBA00022670"/>
    </source>
</evidence>
<feature type="transmembrane region" description="Helical" evidence="7">
    <location>
        <begin position="86"/>
        <end position="109"/>
    </location>
</feature>
<keyword evidence="7" id="KW-0472">Membrane</keyword>